<feature type="domain" description="LTD" evidence="2">
    <location>
        <begin position="958"/>
        <end position="1081"/>
    </location>
</feature>
<evidence type="ECO:0000259" key="2">
    <source>
        <dbReference type="PROSITE" id="PS51841"/>
    </source>
</evidence>
<proteinExistence type="predicted"/>
<protein>
    <recommendedName>
        <fullName evidence="2">LTD domain-containing protein</fullName>
    </recommendedName>
</protein>
<dbReference type="AlphaFoldDB" id="A0A7C1JRF0"/>
<dbReference type="InterPro" id="IPR036415">
    <property type="entry name" value="Lamin_tail_dom_sf"/>
</dbReference>
<dbReference type="SUPFAM" id="SSF69318">
    <property type="entry name" value="Integrin alpha N-terminal domain"/>
    <property type="match status" value="2"/>
</dbReference>
<organism evidence="3">
    <name type="scientific">Caldilinea aerophila</name>
    <dbReference type="NCBI Taxonomy" id="133453"/>
    <lineage>
        <taxon>Bacteria</taxon>
        <taxon>Bacillati</taxon>
        <taxon>Chloroflexota</taxon>
        <taxon>Caldilineae</taxon>
        <taxon>Caldilineales</taxon>
        <taxon>Caldilineaceae</taxon>
        <taxon>Caldilinea</taxon>
    </lineage>
</organism>
<dbReference type="Gene3D" id="2.130.10.130">
    <property type="entry name" value="Integrin alpha, N-terminal"/>
    <property type="match status" value="4"/>
</dbReference>
<gene>
    <name evidence="3" type="ORF">ENQ20_14735</name>
</gene>
<dbReference type="InterPro" id="IPR028994">
    <property type="entry name" value="Integrin_alpha_N"/>
</dbReference>
<sequence length="1131" mass="123052">MNRLLDPLRAPAVGAILLLLALAYASPASGQNQFPLDGSGRSALLQSSSSEAPFEAAGQQSTAVPFASQVIVAENALGAHSVVSVDLDRDGRLDILSASRGDGRITWHRNEGGLRFQSTPLVNAGGAYMAISADLNRDSFIDVVGVAVGTVAPSAAAAPDADAPVSGDGTVFWLRNNLDANNGQFTRFDIDFGLAYPVSVHAADIDKDGDPDVLVTTRDGHQVLLYENSGTGDAPSFTRRVLDDALSGAVFVTTGDIDGDGKLDILAAGENNNQIVWYRNLGGRPAAFERRFIRNGPVPDPRLDYAKTIAVGDIDGDGDLDIVFGSEDENLVGWYENQGRGAAFVEHVLTTAADHVKLVNVVDIDRDGDLDILAVSSDDNTVAIFENNGGRPPQLTRKVLTDTALGARGVHAADFDRDGDIDIVVASRLDNRIVLHVNTSIHRSALLEGEQVVNTYRQTRSVAAADIDGDGRLDILSTANEIVAWHRNLGGSPPSFESIVTDTSFTGGRWVTSGDVDSDGDMDIVAADRGTNRIIWYENQLRQTGRVDFVARMVTDTAMRVRDVNVADIDGDGDLDLYSASDGDDTVAWYENIDGSGRAWVKHIVSQSVRYPRSTYAADLDGDGRLDLMSASARDNRVTIFRQIRPKQFTEETVYADARGVQFIHAADIDGDGSIDLIASSELDHTIAWFANRLRSGGRFDRYVVSNTAHGVHAAIAADMDGDGDMDIAAAVEYDNRITWYENLGGVIPSWKEHVISPFAQVAHGVFVADLDGDGDLDVLSASREDGKVAWHENLGGQFRLSQRPVNATFSDQHLLLEVVLTHRGRTGDPALRFNSLTLRFEDETGRRLASEEVAGRFGALRIYQDNGDGRFDPSIDPLVKRETLFLLYDGEMLINLSNLLLPPQGEGRYFIAAEQQRAQCGNDAVTVSIVLNSQTALDALTGVPLLGELMRSLAAPSDSVQNRRLPLVINEIMADNRTFMEDPDEPMEYPDWFEIYNPSGFAIDMSGMYLTDDPTNLRKHRIADGVVIKPYSYLLFIADGEPEQGPLHVSFSLSREGETLVLYDTDERSNRVINQVRFGPMTPDVSWGRSPFNANEWMFFTAPTPKKFNITFTPSAFVYLPAVSNGAICN</sequence>
<dbReference type="InterPro" id="IPR001322">
    <property type="entry name" value="Lamin_tail_dom"/>
</dbReference>
<dbReference type="PANTHER" id="PTHR44103:SF1">
    <property type="entry name" value="PROPROTEIN CONVERTASE P"/>
    <property type="match status" value="1"/>
</dbReference>
<dbReference type="Pfam" id="PF13517">
    <property type="entry name" value="FG-GAP_3"/>
    <property type="match status" value="6"/>
</dbReference>
<comment type="caution">
    <text evidence="3">The sequence shown here is derived from an EMBL/GenBank/DDBJ whole genome shotgun (WGS) entry which is preliminary data.</text>
</comment>
<accession>A0A7C1JRF0</accession>
<dbReference type="InterPro" id="IPR013517">
    <property type="entry name" value="FG-GAP"/>
</dbReference>
<evidence type="ECO:0000313" key="3">
    <source>
        <dbReference type="EMBL" id="HDX32725.1"/>
    </source>
</evidence>
<name>A0A7C1JRF0_9CHLR</name>
<evidence type="ECO:0000256" key="1">
    <source>
        <dbReference type="ARBA" id="ARBA00022729"/>
    </source>
</evidence>
<dbReference type="PANTHER" id="PTHR44103">
    <property type="entry name" value="PROPROTEIN CONVERTASE P"/>
    <property type="match status" value="1"/>
</dbReference>
<dbReference type="PROSITE" id="PS51841">
    <property type="entry name" value="LTD"/>
    <property type="match status" value="1"/>
</dbReference>
<dbReference type="SUPFAM" id="SSF74853">
    <property type="entry name" value="Lamin A/C globular tail domain"/>
    <property type="match status" value="1"/>
</dbReference>
<keyword evidence="1" id="KW-0732">Signal</keyword>
<dbReference type="Pfam" id="PF00932">
    <property type="entry name" value="LTD"/>
    <property type="match status" value="1"/>
</dbReference>
<reference evidence="3" key="1">
    <citation type="journal article" date="2020" name="mSystems">
        <title>Genome- and Community-Level Interaction Insights into Carbon Utilization and Element Cycling Functions of Hydrothermarchaeota in Hydrothermal Sediment.</title>
        <authorList>
            <person name="Zhou Z."/>
            <person name="Liu Y."/>
            <person name="Xu W."/>
            <person name="Pan J."/>
            <person name="Luo Z.H."/>
            <person name="Li M."/>
        </authorList>
    </citation>
    <scope>NUCLEOTIDE SEQUENCE [LARGE SCALE GENOMIC DNA]</scope>
    <source>
        <strain evidence="3">SpSt-289</strain>
    </source>
</reference>
<dbReference type="EMBL" id="DSMG01000151">
    <property type="protein sequence ID" value="HDX32725.1"/>
    <property type="molecule type" value="Genomic_DNA"/>
</dbReference>